<dbReference type="AlphaFoldDB" id="A0A662Z4T4"/>
<accession>A0A662Z4T4</accession>
<sequence length="434" mass="51427">MERLNRKETNIILHSEEVSKYPELLIFMGQFRDKGIKKNDISSADEKSKEYISEFGGAILNNARHEYNFTNEVKSDRDDYQCQLCNQKNLKSLYLIENMKNESKFWVGSSCIKEFGFEKKTTDLVNVALEMKFNKEFPQYNKLLNIERHPIVIPNTLISRLKKTQELLKQGKKEFIKSKGKNMENCLINESKIENIKKEIQEYVEKNINNDWVVNTEVIEWYELLDKKTKLKRSIGKIIARLKEDGHFKSDELHPITEKNHRFKIREKFRRLSNSNEYNFILDDSNNMYVRSKVKRIVFDIDETALYALYADKIYSNEKFEIESELLKIIEINKSIDNLEKFFKECKGAYHIESFIVSDNKLFVDADENYLYELDLKKTLSVMKSTNSIISFRNSNKTSKKFKKDKFNDYVDSLNTYRSRIIINKQKGIKYGKA</sequence>
<proteinExistence type="predicted"/>
<reference evidence="1 2" key="1">
    <citation type="submission" date="2016-10" db="EMBL/GenBank/DDBJ databases">
        <authorList>
            <person name="Varghese N."/>
            <person name="Submissions S."/>
        </authorList>
    </citation>
    <scope>NUCLEOTIDE SEQUENCE [LARGE SCALE GENOMIC DNA]</scope>
    <source>
        <strain evidence="1 2">IBRC-M10081</strain>
    </source>
</reference>
<gene>
    <name evidence="1" type="ORF">SAMN05192557_1069</name>
</gene>
<name>A0A662Z4T4_9STAP</name>
<dbReference type="EMBL" id="FOIT01000002">
    <property type="protein sequence ID" value="SEV97065.1"/>
    <property type="molecule type" value="Genomic_DNA"/>
</dbReference>
<protein>
    <submittedName>
        <fullName evidence="1">Uncharacterized protein</fullName>
    </submittedName>
</protein>
<keyword evidence="2" id="KW-1185">Reference proteome</keyword>
<organism evidence="1 2">
    <name type="scientific">Aliicoccus persicus</name>
    <dbReference type="NCBI Taxonomy" id="930138"/>
    <lineage>
        <taxon>Bacteria</taxon>
        <taxon>Bacillati</taxon>
        <taxon>Bacillota</taxon>
        <taxon>Bacilli</taxon>
        <taxon>Bacillales</taxon>
        <taxon>Staphylococcaceae</taxon>
        <taxon>Aliicoccus</taxon>
    </lineage>
</organism>
<evidence type="ECO:0000313" key="2">
    <source>
        <dbReference type="Proteomes" id="UP000243605"/>
    </source>
</evidence>
<dbReference type="Proteomes" id="UP000243605">
    <property type="component" value="Unassembled WGS sequence"/>
</dbReference>
<dbReference type="RefSeq" id="WP_091474599.1">
    <property type="nucleotide sequence ID" value="NZ_FOIT01000002.1"/>
</dbReference>
<dbReference type="OrthoDB" id="2318182at2"/>
<evidence type="ECO:0000313" key="1">
    <source>
        <dbReference type="EMBL" id="SEV97065.1"/>
    </source>
</evidence>